<name>A0A6J5RT90_9CAUD</name>
<organism evidence="1">
    <name type="scientific">uncultured Caudovirales phage</name>
    <dbReference type="NCBI Taxonomy" id="2100421"/>
    <lineage>
        <taxon>Viruses</taxon>
        <taxon>Duplodnaviria</taxon>
        <taxon>Heunggongvirae</taxon>
        <taxon>Uroviricota</taxon>
        <taxon>Caudoviricetes</taxon>
        <taxon>Peduoviridae</taxon>
        <taxon>Maltschvirus</taxon>
        <taxon>Maltschvirus maltsch</taxon>
    </lineage>
</organism>
<protein>
    <submittedName>
        <fullName evidence="1">Uncharacterized protein</fullName>
    </submittedName>
</protein>
<accession>A0A6J5RT90</accession>
<evidence type="ECO:0000313" key="1">
    <source>
        <dbReference type="EMBL" id="CAB4197517.1"/>
    </source>
</evidence>
<reference evidence="1" key="1">
    <citation type="submission" date="2020-05" db="EMBL/GenBank/DDBJ databases">
        <authorList>
            <person name="Chiriac C."/>
            <person name="Salcher M."/>
            <person name="Ghai R."/>
            <person name="Kavagutti S V."/>
        </authorList>
    </citation>
    <scope>NUCLEOTIDE SEQUENCE</scope>
</reference>
<dbReference type="EMBL" id="LR797264">
    <property type="protein sequence ID" value="CAB4197517.1"/>
    <property type="molecule type" value="Genomic_DNA"/>
</dbReference>
<gene>
    <name evidence="1" type="ORF">UFOVP1323_32</name>
</gene>
<sequence length="123" mass="14215">MSDEIKEPTAFYRELAMYNKNKDDFPYGEVYDALYKATLPFLFERQLQPRHITTTILMYAFDVVSTAMATSKYNEEITFETDMQSFIEALMIMINAMPDGVGGNARLLIDKKSIFNIKEELNS</sequence>
<proteinExistence type="predicted"/>